<dbReference type="Gene3D" id="1.10.600.10">
    <property type="entry name" value="Farnesyl Diphosphate Synthase"/>
    <property type="match status" value="1"/>
</dbReference>
<dbReference type="Pfam" id="PF19086">
    <property type="entry name" value="Terpene_syn_C_2"/>
    <property type="match status" value="1"/>
</dbReference>
<proteinExistence type="predicted"/>
<dbReference type="InterPro" id="IPR008949">
    <property type="entry name" value="Isoprenoid_synthase_dom_sf"/>
</dbReference>
<sequence>MEAPPTYILHTPVKAFAKAPLVTEVERTERPSFDEVKETLAGQTLTVPNLHPLFQHWPQDVNPALDRLQKAVLVGLEKLALKPQHRESLIEANVAYFTAHCWPDADLDTSNFLAHLTLWAWAIEGYTDKLVADAAAAHSFRSEAKGVWSSMLGLTDHHESRDDSQESLKYPLVASFKPIAARLCQMFDRESRQLLLDELFIYLGGTELEAKMRSTGQMPSYDRYLAMRALANGSGFFLVVSGLHKLAAAGNGDIGRCPRWAELKKAGVAINFHINDIVSARKEFTGRGKLMGKQESGEYLNSVILRAYDLDSVDASVAECVARVKGLVQEFDHQAKMILADTPQTGDARSAAAGAIEAMRSLNVGCLEWSLHAKRYGLEDYLLPDGSISLKLGQ</sequence>
<keyword evidence="2" id="KW-1185">Reference proteome</keyword>
<dbReference type="EMBL" id="JAQQWM010000009">
    <property type="protein sequence ID" value="KAK8046870.1"/>
    <property type="molecule type" value="Genomic_DNA"/>
</dbReference>
<evidence type="ECO:0000313" key="2">
    <source>
        <dbReference type="Proteomes" id="UP001446871"/>
    </source>
</evidence>
<name>A0ABR1TJQ3_9PEZI</name>
<accession>A0ABR1TJQ3</accession>
<evidence type="ECO:0000313" key="1">
    <source>
        <dbReference type="EMBL" id="KAK8046870.1"/>
    </source>
</evidence>
<reference evidence="1 2" key="1">
    <citation type="submission" date="2023-01" db="EMBL/GenBank/DDBJ databases">
        <title>Analysis of 21 Apiospora genomes using comparative genomics revels a genus with tremendous synthesis potential of carbohydrate active enzymes and secondary metabolites.</title>
        <authorList>
            <person name="Sorensen T."/>
        </authorList>
    </citation>
    <scope>NUCLEOTIDE SEQUENCE [LARGE SCALE GENOMIC DNA]</scope>
    <source>
        <strain evidence="1 2">CBS 83171</strain>
    </source>
</reference>
<comment type="caution">
    <text evidence="1">The sequence shown here is derived from an EMBL/GenBank/DDBJ whole genome shotgun (WGS) entry which is preliminary data.</text>
</comment>
<dbReference type="Proteomes" id="UP001446871">
    <property type="component" value="Unassembled WGS sequence"/>
</dbReference>
<organism evidence="1 2">
    <name type="scientific">Apiospora saccharicola</name>
    <dbReference type="NCBI Taxonomy" id="335842"/>
    <lineage>
        <taxon>Eukaryota</taxon>
        <taxon>Fungi</taxon>
        <taxon>Dikarya</taxon>
        <taxon>Ascomycota</taxon>
        <taxon>Pezizomycotina</taxon>
        <taxon>Sordariomycetes</taxon>
        <taxon>Xylariomycetidae</taxon>
        <taxon>Amphisphaeriales</taxon>
        <taxon>Apiosporaceae</taxon>
        <taxon>Apiospora</taxon>
    </lineage>
</organism>
<protein>
    <submittedName>
        <fullName evidence="1">Terpenoid synthase</fullName>
    </submittedName>
</protein>
<gene>
    <name evidence="1" type="ORF">PG996_014934</name>
</gene>
<dbReference type="SUPFAM" id="SSF48576">
    <property type="entry name" value="Terpenoid synthases"/>
    <property type="match status" value="1"/>
</dbReference>